<dbReference type="Proteomes" id="UP000198287">
    <property type="component" value="Unassembled WGS sequence"/>
</dbReference>
<name>A0A226CUY7_FOLCA</name>
<evidence type="ECO:0000313" key="1">
    <source>
        <dbReference type="EMBL" id="OXA36803.1"/>
    </source>
</evidence>
<dbReference type="AlphaFoldDB" id="A0A226CUY7"/>
<gene>
    <name evidence="1" type="ORF">Fcan01_28426</name>
</gene>
<accession>A0A226CUY7</accession>
<evidence type="ECO:0000313" key="2">
    <source>
        <dbReference type="Proteomes" id="UP000198287"/>
    </source>
</evidence>
<sequence>MSRVVDERVDFDVLSIDSLDISVGLTLDPLGWTMDFISSPHPPFALKLQKLPIFPIHSQEKGKNKSSNIFASLELIVVVLVMIRYRTTYITFNTAARFLFVKWEFNFTSTFFFVLEHAMEGN</sequence>
<protein>
    <submittedName>
        <fullName evidence="1">Uncharacterized protein</fullName>
    </submittedName>
</protein>
<reference evidence="1 2" key="1">
    <citation type="submission" date="2015-12" db="EMBL/GenBank/DDBJ databases">
        <title>The genome of Folsomia candida.</title>
        <authorList>
            <person name="Faddeeva A."/>
            <person name="Derks M.F."/>
            <person name="Anvar Y."/>
            <person name="Smit S."/>
            <person name="Van Straalen N."/>
            <person name="Roelofs D."/>
        </authorList>
    </citation>
    <scope>NUCLEOTIDE SEQUENCE [LARGE SCALE GENOMIC DNA]</scope>
    <source>
        <strain evidence="1 2">VU population</strain>
        <tissue evidence="1">Whole body</tissue>
    </source>
</reference>
<dbReference type="EMBL" id="LNIX01000072">
    <property type="protein sequence ID" value="OXA36803.1"/>
    <property type="molecule type" value="Genomic_DNA"/>
</dbReference>
<proteinExistence type="predicted"/>
<comment type="caution">
    <text evidence="1">The sequence shown here is derived from an EMBL/GenBank/DDBJ whole genome shotgun (WGS) entry which is preliminary data.</text>
</comment>
<keyword evidence="2" id="KW-1185">Reference proteome</keyword>
<organism evidence="1 2">
    <name type="scientific">Folsomia candida</name>
    <name type="common">Springtail</name>
    <dbReference type="NCBI Taxonomy" id="158441"/>
    <lineage>
        <taxon>Eukaryota</taxon>
        <taxon>Metazoa</taxon>
        <taxon>Ecdysozoa</taxon>
        <taxon>Arthropoda</taxon>
        <taxon>Hexapoda</taxon>
        <taxon>Collembola</taxon>
        <taxon>Entomobryomorpha</taxon>
        <taxon>Isotomoidea</taxon>
        <taxon>Isotomidae</taxon>
        <taxon>Proisotominae</taxon>
        <taxon>Folsomia</taxon>
    </lineage>
</organism>